<dbReference type="Proteomes" id="UP000004095">
    <property type="component" value="Unassembled WGS sequence"/>
</dbReference>
<keyword evidence="2" id="KW-1185">Reference proteome</keyword>
<organism evidence="1 2">
    <name type="scientific">Microscilla marina ATCC 23134</name>
    <dbReference type="NCBI Taxonomy" id="313606"/>
    <lineage>
        <taxon>Bacteria</taxon>
        <taxon>Pseudomonadati</taxon>
        <taxon>Bacteroidota</taxon>
        <taxon>Cytophagia</taxon>
        <taxon>Cytophagales</taxon>
        <taxon>Microscillaceae</taxon>
        <taxon>Microscilla</taxon>
    </lineage>
</organism>
<sequence length="61" mass="6962">MAKNTFALHFYNGYLPVKAESTSHKAFKATLIPVSVAFFMKYTLQTGFKVKKMVFLQNITL</sequence>
<name>A1ZFV5_MICM2</name>
<evidence type="ECO:0000313" key="1">
    <source>
        <dbReference type="EMBL" id="EAY30879.1"/>
    </source>
</evidence>
<reference evidence="1 2" key="1">
    <citation type="submission" date="2007-01" db="EMBL/GenBank/DDBJ databases">
        <authorList>
            <person name="Haygood M."/>
            <person name="Podell S."/>
            <person name="Anderson C."/>
            <person name="Hopkinson B."/>
            <person name="Roe K."/>
            <person name="Barbeau K."/>
            <person name="Gaasterland T."/>
            <person name="Ferriera S."/>
            <person name="Johnson J."/>
            <person name="Kravitz S."/>
            <person name="Beeson K."/>
            <person name="Sutton G."/>
            <person name="Rogers Y.-H."/>
            <person name="Friedman R."/>
            <person name="Frazier M."/>
            <person name="Venter J.C."/>
        </authorList>
    </citation>
    <scope>NUCLEOTIDE SEQUENCE [LARGE SCALE GENOMIC DNA]</scope>
    <source>
        <strain evidence="1 2">ATCC 23134</strain>
    </source>
</reference>
<gene>
    <name evidence="1" type="ORF">M23134_01203</name>
</gene>
<comment type="caution">
    <text evidence="1">The sequence shown here is derived from an EMBL/GenBank/DDBJ whole genome shotgun (WGS) entry which is preliminary data.</text>
</comment>
<evidence type="ECO:0000313" key="2">
    <source>
        <dbReference type="Proteomes" id="UP000004095"/>
    </source>
</evidence>
<accession>A1ZFV5</accession>
<proteinExistence type="predicted"/>
<protein>
    <submittedName>
        <fullName evidence="1">Uncharacterized protein</fullName>
    </submittedName>
</protein>
<dbReference type="AlphaFoldDB" id="A1ZFV5"/>
<dbReference type="EMBL" id="AAWS01000005">
    <property type="protein sequence ID" value="EAY30879.1"/>
    <property type="molecule type" value="Genomic_DNA"/>
</dbReference>